<name>A0A2K0U1H6_TRIHA</name>
<organism evidence="2 3">
    <name type="scientific">Trichoderma harzianum</name>
    <name type="common">Hypocrea lixii</name>
    <dbReference type="NCBI Taxonomy" id="5544"/>
    <lineage>
        <taxon>Eukaryota</taxon>
        <taxon>Fungi</taxon>
        <taxon>Dikarya</taxon>
        <taxon>Ascomycota</taxon>
        <taxon>Pezizomycotina</taxon>
        <taxon>Sordariomycetes</taxon>
        <taxon>Hypocreomycetidae</taxon>
        <taxon>Hypocreales</taxon>
        <taxon>Hypocreaceae</taxon>
        <taxon>Trichoderma</taxon>
    </lineage>
</organism>
<dbReference type="OrthoDB" id="10438265at2759"/>
<evidence type="ECO:0000256" key="1">
    <source>
        <dbReference type="SAM" id="MobiDB-lite"/>
    </source>
</evidence>
<feature type="compositionally biased region" description="Polar residues" evidence="1">
    <location>
        <begin position="1"/>
        <end position="27"/>
    </location>
</feature>
<sequence>MSTSSTGVVYRDSNTCNELQDPSNDSTRPAAVADIPDNPTESIDRFLNNHSSSNPKIAVGYQRLPIELKEAQEEAETETQARVRMLVQLQAFDKTFALSGDQNS</sequence>
<reference evidence="2 3" key="1">
    <citation type="submission" date="2017-02" db="EMBL/GenBank/DDBJ databases">
        <title>Genomes of Trichoderma spp. with biocontrol activity.</title>
        <authorList>
            <person name="Gardiner D."/>
            <person name="Kazan K."/>
            <person name="Vos C."/>
            <person name="Harvey P."/>
        </authorList>
    </citation>
    <scope>NUCLEOTIDE SEQUENCE [LARGE SCALE GENOMIC DNA]</scope>
    <source>
        <strain evidence="2 3">Tr1</strain>
    </source>
</reference>
<gene>
    <name evidence="2" type="ORF">THARTR1_07734</name>
</gene>
<evidence type="ECO:0000313" key="3">
    <source>
        <dbReference type="Proteomes" id="UP000236290"/>
    </source>
</evidence>
<feature type="region of interest" description="Disordered" evidence="1">
    <location>
        <begin position="1"/>
        <end position="54"/>
    </location>
</feature>
<evidence type="ECO:0000313" key="2">
    <source>
        <dbReference type="EMBL" id="PNP51617.1"/>
    </source>
</evidence>
<protein>
    <submittedName>
        <fullName evidence="2">Uncharacterized protein</fullName>
    </submittedName>
</protein>
<dbReference type="Proteomes" id="UP000236290">
    <property type="component" value="Unassembled WGS sequence"/>
</dbReference>
<comment type="caution">
    <text evidence="2">The sequence shown here is derived from an EMBL/GenBank/DDBJ whole genome shotgun (WGS) entry which is preliminary data.</text>
</comment>
<dbReference type="AlphaFoldDB" id="A0A2K0U1H6"/>
<accession>A0A2K0U1H6</accession>
<dbReference type="EMBL" id="MTYI01000121">
    <property type="protein sequence ID" value="PNP51617.1"/>
    <property type="molecule type" value="Genomic_DNA"/>
</dbReference>
<proteinExistence type="predicted"/>